<dbReference type="InterPro" id="IPR005815">
    <property type="entry name" value="BioA"/>
</dbReference>
<evidence type="ECO:0000256" key="2">
    <source>
        <dbReference type="ARBA" id="ARBA00004496"/>
    </source>
</evidence>
<dbReference type="FunFam" id="3.40.640.10:FF:000078">
    <property type="entry name" value="Adenosylmethionine-8-amino-7-oxononanoate aminotransferase"/>
    <property type="match status" value="1"/>
</dbReference>
<feature type="binding site" evidence="11">
    <location>
        <begin position="299"/>
        <end position="300"/>
    </location>
    <ligand>
        <name>pyridoxal 5'-phosphate</name>
        <dbReference type="ChEBI" id="CHEBI:597326"/>
    </ligand>
</feature>
<dbReference type="AlphaFoldDB" id="A0A2H0XWX0"/>
<dbReference type="CDD" id="cd00610">
    <property type="entry name" value="OAT_like"/>
    <property type="match status" value="1"/>
</dbReference>
<dbReference type="InterPro" id="IPR015424">
    <property type="entry name" value="PyrdxlP-dep_Trfase"/>
</dbReference>
<dbReference type="InterPro" id="IPR049704">
    <property type="entry name" value="Aminotrans_3_PPA_site"/>
</dbReference>
<dbReference type="Proteomes" id="UP000231343">
    <property type="component" value="Unassembled WGS sequence"/>
</dbReference>
<evidence type="ECO:0000256" key="1">
    <source>
        <dbReference type="ARBA" id="ARBA00001933"/>
    </source>
</evidence>
<comment type="caution">
    <text evidence="12">The sequence shown here is derived from an EMBL/GenBank/DDBJ whole genome shotgun (WGS) entry which is preliminary data.</text>
</comment>
<dbReference type="PANTHER" id="PTHR42684">
    <property type="entry name" value="ADENOSYLMETHIONINE-8-AMINO-7-OXONONANOATE AMINOTRANSFERASE"/>
    <property type="match status" value="1"/>
</dbReference>
<dbReference type="EMBL" id="PEYM01000088">
    <property type="protein sequence ID" value="PIS29351.1"/>
    <property type="molecule type" value="Genomic_DNA"/>
</dbReference>
<dbReference type="NCBIfam" id="NF004624">
    <property type="entry name" value="PRK05964.1"/>
    <property type="match status" value="1"/>
</dbReference>
<accession>A0A2H0XWX0</accession>
<keyword evidence="6 11" id="KW-0808">Transferase</keyword>
<feature type="binding site" evidence="11">
    <location>
        <position position="386"/>
    </location>
    <ligand>
        <name>substrate</name>
    </ligand>
</feature>
<dbReference type="InterPro" id="IPR005814">
    <property type="entry name" value="Aminotrans_3"/>
</dbReference>
<evidence type="ECO:0000256" key="8">
    <source>
        <dbReference type="ARBA" id="ARBA00022756"/>
    </source>
</evidence>
<keyword evidence="5 11" id="KW-0032">Aminotransferase</keyword>
<evidence type="ECO:0000313" key="13">
    <source>
        <dbReference type="Proteomes" id="UP000231343"/>
    </source>
</evidence>
<comment type="function">
    <text evidence="11">Catalyzes the transfer of the alpha-amino group from S-adenosyl-L-methionine (SAM) to 7-keto-8-aminopelargonic acid (KAPA) to form 7,8-diaminopelargonic acid (DAPA). It is the only aminotransferase known to utilize SAM as an amino donor.</text>
</comment>
<comment type="subcellular location">
    <subcellularLocation>
        <location evidence="2 11">Cytoplasm</location>
    </subcellularLocation>
</comment>
<comment type="cofactor">
    <cofactor evidence="1 11">
        <name>pyridoxal 5'-phosphate</name>
        <dbReference type="ChEBI" id="CHEBI:597326"/>
    </cofactor>
</comment>
<evidence type="ECO:0000256" key="11">
    <source>
        <dbReference type="HAMAP-Rule" id="MF_00834"/>
    </source>
</evidence>
<feature type="binding site" evidence="11">
    <location>
        <position position="146"/>
    </location>
    <ligand>
        <name>substrate</name>
    </ligand>
</feature>
<reference evidence="12 13" key="1">
    <citation type="submission" date="2017-09" db="EMBL/GenBank/DDBJ databases">
        <title>Depth-based differentiation of microbial function through sediment-hosted aquifers and enrichment of novel symbionts in the deep terrestrial subsurface.</title>
        <authorList>
            <person name="Probst A.J."/>
            <person name="Ladd B."/>
            <person name="Jarett J.K."/>
            <person name="Geller-Mcgrath D.E."/>
            <person name="Sieber C.M."/>
            <person name="Emerson J.B."/>
            <person name="Anantharaman K."/>
            <person name="Thomas B.C."/>
            <person name="Malmstrom R."/>
            <person name="Stieglmeier M."/>
            <person name="Klingl A."/>
            <person name="Woyke T."/>
            <person name="Ryan C.M."/>
            <person name="Banfield J.F."/>
        </authorList>
    </citation>
    <scope>NUCLEOTIDE SEQUENCE [LARGE SCALE GENOMIC DNA]</scope>
    <source>
        <strain evidence="12">CG08_land_8_20_14_0_20_45_16</strain>
    </source>
</reference>
<dbReference type="UniPathway" id="UPA00078">
    <property type="reaction ID" value="UER00160"/>
</dbReference>
<organism evidence="12 13">
    <name type="scientific">Candidatus Saganbacteria bacterium CG08_land_8_20_14_0_20_45_16</name>
    <dbReference type="NCBI Taxonomy" id="2014293"/>
    <lineage>
        <taxon>Bacteria</taxon>
        <taxon>Bacillati</taxon>
        <taxon>Saganbacteria</taxon>
    </lineage>
</organism>
<dbReference type="GO" id="GO:0005737">
    <property type="term" value="C:cytoplasm"/>
    <property type="evidence" value="ECO:0007669"/>
    <property type="project" value="UniProtKB-SubCell"/>
</dbReference>
<feature type="site" description="Participates in the substrate recognition with KAPA and in a stacking interaction with the adenine ring of SAM" evidence="11">
    <location>
        <position position="16"/>
    </location>
</feature>
<dbReference type="Pfam" id="PF00202">
    <property type="entry name" value="Aminotran_3"/>
    <property type="match status" value="1"/>
</dbReference>
<dbReference type="SUPFAM" id="SSF53383">
    <property type="entry name" value="PLP-dependent transferases"/>
    <property type="match status" value="1"/>
</dbReference>
<dbReference type="EC" id="2.6.1.62" evidence="11"/>
<keyword evidence="8 11" id="KW-0093">Biotin biosynthesis</keyword>
<proteinExistence type="inferred from homology"/>
<keyword evidence="4 11" id="KW-0963">Cytoplasm</keyword>
<evidence type="ECO:0000256" key="4">
    <source>
        <dbReference type="ARBA" id="ARBA00022490"/>
    </source>
</evidence>
<comment type="similarity">
    <text evidence="10 11">Belongs to the class-III pyridoxal-phosphate-dependent aminotransferase family. BioA subfamily.</text>
</comment>
<evidence type="ECO:0000313" key="12">
    <source>
        <dbReference type="EMBL" id="PIS29351.1"/>
    </source>
</evidence>
<dbReference type="GO" id="GO:0030170">
    <property type="term" value="F:pyridoxal phosphate binding"/>
    <property type="evidence" value="ECO:0007669"/>
    <property type="project" value="UniProtKB-UniRule"/>
</dbReference>
<evidence type="ECO:0000256" key="6">
    <source>
        <dbReference type="ARBA" id="ARBA00022679"/>
    </source>
</evidence>
<dbReference type="InterPro" id="IPR015422">
    <property type="entry name" value="PyrdxlP-dep_Trfase_small"/>
</dbReference>
<dbReference type="GO" id="GO:0004015">
    <property type="term" value="F:adenosylmethionine-8-amino-7-oxononanoate transaminase activity"/>
    <property type="evidence" value="ECO:0007669"/>
    <property type="project" value="UniProtKB-UniRule"/>
</dbReference>
<dbReference type="PANTHER" id="PTHR42684:SF17">
    <property type="entry name" value="ADENOSYLMETHIONINE-8-AMINO-7-OXONONANOATE AMINOTRANSFERASE"/>
    <property type="match status" value="1"/>
</dbReference>
<evidence type="ECO:0000256" key="7">
    <source>
        <dbReference type="ARBA" id="ARBA00022691"/>
    </source>
</evidence>
<comment type="catalytic activity">
    <reaction evidence="11">
        <text>(8S)-8-amino-7-oxononanoate + S-adenosyl-L-methionine = S-adenosyl-4-methylsulfanyl-2-oxobutanoate + (7R,8S)-7,8-diammoniononanoate</text>
        <dbReference type="Rhea" id="RHEA:16861"/>
        <dbReference type="ChEBI" id="CHEBI:16490"/>
        <dbReference type="ChEBI" id="CHEBI:59789"/>
        <dbReference type="ChEBI" id="CHEBI:149468"/>
        <dbReference type="ChEBI" id="CHEBI:149469"/>
        <dbReference type="EC" id="2.6.1.62"/>
    </reaction>
</comment>
<comment type="pathway">
    <text evidence="11">Cofactor biosynthesis; biotin biosynthesis; 7,8-diaminononanoate from 8-amino-7-oxononanoate (SAM route): step 1/1.</text>
</comment>
<feature type="binding site" evidence="11">
    <location>
        <begin position="113"/>
        <end position="114"/>
    </location>
    <ligand>
        <name>pyridoxal 5'-phosphate</name>
        <dbReference type="ChEBI" id="CHEBI:597326"/>
    </ligand>
</feature>
<keyword evidence="9 11" id="KW-0663">Pyridoxal phosphate</keyword>
<keyword evidence="7 11" id="KW-0949">S-adenosyl-L-methionine</keyword>
<protein>
    <recommendedName>
        <fullName evidence="11">Adenosylmethionine-8-amino-7-oxononanoate aminotransferase</fullName>
        <ecNumber evidence="11">2.6.1.62</ecNumber>
    </recommendedName>
    <alternativeName>
        <fullName evidence="11">7,8-diamino-pelargonic acid aminotransferase</fullName>
        <shortName evidence="11">DAPA AT</shortName>
        <shortName evidence="11">DAPA aminotransferase</shortName>
    </alternativeName>
    <alternativeName>
        <fullName evidence="11">7,8-diaminononanoate synthase</fullName>
        <shortName evidence="11">DANS</shortName>
    </alternativeName>
    <alternativeName>
        <fullName evidence="11">Diaminopelargonic acid synthase</fullName>
    </alternativeName>
</protein>
<dbReference type="NCBIfam" id="TIGR00508">
    <property type="entry name" value="bioA"/>
    <property type="match status" value="1"/>
</dbReference>
<dbReference type="PIRSF" id="PIRSF000521">
    <property type="entry name" value="Transaminase_4ab_Lys_Orn"/>
    <property type="match status" value="1"/>
</dbReference>
<dbReference type="HAMAP" id="MF_00834">
    <property type="entry name" value="BioA"/>
    <property type="match status" value="1"/>
</dbReference>
<feature type="binding site" evidence="11">
    <location>
        <position position="263"/>
    </location>
    <ligand>
        <name>substrate</name>
    </ligand>
</feature>
<evidence type="ECO:0000256" key="5">
    <source>
        <dbReference type="ARBA" id="ARBA00022576"/>
    </source>
</evidence>
<sequence length="421" mass="47272">MANLEQTDKQYLWHPFTQMKDWLENNQLIIERGDGVYLYDTKGNKYIDGVSSLWVNVHGHRHKKLNRTIKKQFDKIAHTTLLGLGSVPSIELAKKLVEITPKELDKVFYSDSGSTAVEIALKIAFQYQQQIGQTKKKKFITLDNAYHGDTIGSVSVGGIDLFHKIYKPLLFKSIKVRPETKAIEQAMKKHHQEIAAIIMEPLIQGAAGMLLLPEGLLKAVRRLCDKYNILMIVDEVATGFGRTGKMFACEHEGVSPDIMCLAKGITGGYLPLAATLTTQEVYAAFLGGHEELKTFFHGHTYTGNPVACAAALANLEIFKQEKTLQKLQAKIKLLRQELEKFKPLKNVKEVRQLGFMVGIELQGYSFKERIGHQVILEARKRGAILRPLGDVIVLMPPLSISQAELKKLLKITLESISIVKR</sequence>
<evidence type="ECO:0000256" key="10">
    <source>
        <dbReference type="ARBA" id="ARBA00060970"/>
    </source>
</evidence>
<dbReference type="GO" id="GO:0009102">
    <property type="term" value="P:biotin biosynthetic process"/>
    <property type="evidence" value="ECO:0007669"/>
    <property type="project" value="UniProtKB-UniRule"/>
</dbReference>
<evidence type="ECO:0000256" key="9">
    <source>
        <dbReference type="ARBA" id="ARBA00022898"/>
    </source>
</evidence>
<feature type="binding site" evidence="11">
    <location>
        <position position="234"/>
    </location>
    <ligand>
        <name>pyridoxal 5'-phosphate</name>
        <dbReference type="ChEBI" id="CHEBI:597326"/>
    </ligand>
</feature>
<dbReference type="InterPro" id="IPR015421">
    <property type="entry name" value="PyrdxlP-dep_Trfase_major"/>
</dbReference>
<name>A0A2H0XWX0_UNCSA</name>
<comment type="subunit">
    <text evidence="3 11">Homodimer.</text>
</comment>
<dbReference type="Gene3D" id="3.40.640.10">
    <property type="entry name" value="Type I PLP-dependent aspartate aminotransferase-like (Major domain)"/>
    <property type="match status" value="1"/>
</dbReference>
<evidence type="ECO:0000256" key="3">
    <source>
        <dbReference type="ARBA" id="ARBA00011738"/>
    </source>
</evidence>
<dbReference type="PROSITE" id="PS00600">
    <property type="entry name" value="AA_TRANSFER_CLASS_3"/>
    <property type="match status" value="1"/>
</dbReference>
<dbReference type="Gene3D" id="3.90.1150.10">
    <property type="entry name" value="Aspartate Aminotransferase, domain 1"/>
    <property type="match status" value="1"/>
</dbReference>
<feature type="binding site" evidence="11">
    <location>
        <position position="298"/>
    </location>
    <ligand>
        <name>substrate</name>
    </ligand>
</feature>
<gene>
    <name evidence="11 12" type="primary">bioA</name>
    <name evidence="12" type="ORF">COT42_05685</name>
</gene>
<comment type="caution">
    <text evidence="11">Lacks conserved residue(s) required for the propagation of feature annotation.</text>
</comment>
<feature type="modified residue" description="N6-(pyridoxal phosphate)lysine" evidence="11">
    <location>
        <position position="263"/>
    </location>
</feature>